<name>A0A9P5PRY4_9AGAR</name>
<evidence type="ECO:0000256" key="2">
    <source>
        <dbReference type="ARBA" id="ARBA00022692"/>
    </source>
</evidence>
<dbReference type="EMBL" id="JADNRY010000073">
    <property type="protein sequence ID" value="KAF9067437.1"/>
    <property type="molecule type" value="Genomic_DNA"/>
</dbReference>
<keyword evidence="4 5" id="KW-0472">Membrane</keyword>
<comment type="subcellular location">
    <subcellularLocation>
        <location evidence="1">Membrane</location>
        <topology evidence="1">Multi-pass membrane protein</topology>
    </subcellularLocation>
</comment>
<feature type="transmembrane region" description="Helical" evidence="5">
    <location>
        <begin position="233"/>
        <end position="258"/>
    </location>
</feature>
<dbReference type="GO" id="GO:0016765">
    <property type="term" value="F:transferase activity, transferring alkyl or aryl (other than methyl) groups"/>
    <property type="evidence" value="ECO:0007669"/>
    <property type="project" value="InterPro"/>
</dbReference>
<dbReference type="OrthoDB" id="434972at2759"/>
<dbReference type="InterPro" id="IPR000537">
    <property type="entry name" value="UbiA_prenyltransferase"/>
</dbReference>
<organism evidence="6 7">
    <name type="scientific">Rhodocollybia butyracea</name>
    <dbReference type="NCBI Taxonomy" id="206335"/>
    <lineage>
        <taxon>Eukaryota</taxon>
        <taxon>Fungi</taxon>
        <taxon>Dikarya</taxon>
        <taxon>Basidiomycota</taxon>
        <taxon>Agaricomycotina</taxon>
        <taxon>Agaricomycetes</taxon>
        <taxon>Agaricomycetidae</taxon>
        <taxon>Agaricales</taxon>
        <taxon>Marasmiineae</taxon>
        <taxon>Omphalotaceae</taxon>
        <taxon>Rhodocollybia</taxon>
    </lineage>
</organism>
<keyword evidence="3 5" id="KW-1133">Transmembrane helix</keyword>
<evidence type="ECO:0000256" key="3">
    <source>
        <dbReference type="ARBA" id="ARBA00022989"/>
    </source>
</evidence>
<keyword evidence="7" id="KW-1185">Reference proteome</keyword>
<evidence type="ECO:0000313" key="6">
    <source>
        <dbReference type="EMBL" id="KAF9067437.1"/>
    </source>
</evidence>
<proteinExistence type="predicted"/>
<feature type="transmembrane region" description="Helical" evidence="5">
    <location>
        <begin position="52"/>
        <end position="70"/>
    </location>
</feature>
<evidence type="ECO:0000313" key="7">
    <source>
        <dbReference type="Proteomes" id="UP000772434"/>
    </source>
</evidence>
<accession>A0A9P5PRY4</accession>
<dbReference type="Pfam" id="PF01040">
    <property type="entry name" value="UbiA"/>
    <property type="match status" value="1"/>
</dbReference>
<reference evidence="6" key="1">
    <citation type="submission" date="2020-11" db="EMBL/GenBank/DDBJ databases">
        <authorList>
            <consortium name="DOE Joint Genome Institute"/>
            <person name="Ahrendt S."/>
            <person name="Riley R."/>
            <person name="Andreopoulos W."/>
            <person name="Labutti K."/>
            <person name="Pangilinan J."/>
            <person name="Ruiz-Duenas F.J."/>
            <person name="Barrasa J.M."/>
            <person name="Sanchez-Garcia M."/>
            <person name="Camarero S."/>
            <person name="Miyauchi S."/>
            <person name="Serrano A."/>
            <person name="Linde D."/>
            <person name="Babiker R."/>
            <person name="Drula E."/>
            <person name="Ayuso-Fernandez I."/>
            <person name="Pacheco R."/>
            <person name="Padilla G."/>
            <person name="Ferreira P."/>
            <person name="Barriuso J."/>
            <person name="Kellner H."/>
            <person name="Castanera R."/>
            <person name="Alfaro M."/>
            <person name="Ramirez L."/>
            <person name="Pisabarro A.G."/>
            <person name="Kuo A."/>
            <person name="Tritt A."/>
            <person name="Lipzen A."/>
            <person name="He G."/>
            <person name="Yan M."/>
            <person name="Ng V."/>
            <person name="Cullen D."/>
            <person name="Martin F."/>
            <person name="Rosso M.-N."/>
            <person name="Henrissat B."/>
            <person name="Hibbett D."/>
            <person name="Martinez A.T."/>
            <person name="Grigoriev I.V."/>
        </authorList>
    </citation>
    <scope>NUCLEOTIDE SEQUENCE</scope>
    <source>
        <strain evidence="6">AH 40177</strain>
    </source>
</reference>
<dbReference type="InterPro" id="IPR044878">
    <property type="entry name" value="UbiA_sf"/>
</dbReference>
<sequence>MSLLIKTPFDALIYEFHIFLGFSWRDWSTTLIPGSIFSIGAMRTLPHSSRIFQKYLFLILWLTLFVYWFTLSNQITGVEEDRINKPDRPIPSQKVTVIGAKMRWALVLIAFISTAVIYEPTLLPEVICWVLTTALLCVTPFGKHWFVKNCVAMTTGTWALLGGSWKAIVPLTPHAENLVLTVSVWTGLLMPLQDLWDMEGDAAIGRKTLPLVVGSTACRQIVTFFLIPVSLLILWGGGIISNAPVPLIAVHTFLGYRIMHDNGSYYDHKTYMVFTYIFCLVLAFTALEGLEWSSMIDYIKQHSLGCYKSKSPSP</sequence>
<keyword evidence="2 5" id="KW-0812">Transmembrane</keyword>
<gene>
    <name evidence="6" type="ORF">BDP27DRAFT_1364890</name>
</gene>
<evidence type="ECO:0000256" key="4">
    <source>
        <dbReference type="ARBA" id="ARBA00023136"/>
    </source>
</evidence>
<dbReference type="Proteomes" id="UP000772434">
    <property type="component" value="Unassembled WGS sequence"/>
</dbReference>
<evidence type="ECO:0000256" key="1">
    <source>
        <dbReference type="ARBA" id="ARBA00004141"/>
    </source>
</evidence>
<dbReference type="PANTHER" id="PTHR42723">
    <property type="entry name" value="CHLOROPHYLL SYNTHASE"/>
    <property type="match status" value="1"/>
</dbReference>
<dbReference type="PANTHER" id="PTHR42723:SF1">
    <property type="entry name" value="CHLOROPHYLL SYNTHASE, CHLOROPLASTIC"/>
    <property type="match status" value="1"/>
</dbReference>
<comment type="caution">
    <text evidence="6">The sequence shown here is derived from an EMBL/GenBank/DDBJ whole genome shotgun (WGS) entry which is preliminary data.</text>
</comment>
<feature type="transmembrane region" description="Helical" evidence="5">
    <location>
        <begin position="126"/>
        <end position="146"/>
    </location>
</feature>
<protein>
    <submittedName>
        <fullName evidence="6">UbiA prenyltransferase family-domain-containing protein</fullName>
    </submittedName>
</protein>
<dbReference type="Gene3D" id="1.10.357.140">
    <property type="entry name" value="UbiA prenyltransferase"/>
    <property type="match status" value="1"/>
</dbReference>
<dbReference type="GO" id="GO:0016020">
    <property type="term" value="C:membrane"/>
    <property type="evidence" value="ECO:0007669"/>
    <property type="project" value="UniProtKB-SubCell"/>
</dbReference>
<evidence type="ECO:0000256" key="5">
    <source>
        <dbReference type="SAM" id="Phobius"/>
    </source>
</evidence>
<dbReference type="AlphaFoldDB" id="A0A9P5PRY4"/>
<feature type="transmembrane region" description="Helical" evidence="5">
    <location>
        <begin position="102"/>
        <end position="119"/>
    </location>
</feature>
<feature type="transmembrane region" description="Helical" evidence="5">
    <location>
        <begin position="270"/>
        <end position="287"/>
    </location>
</feature>
<dbReference type="InterPro" id="IPR050475">
    <property type="entry name" value="Prenyltransferase_related"/>
</dbReference>